<dbReference type="GO" id="GO:0043190">
    <property type="term" value="C:ATP-binding cassette (ABC) transporter complex"/>
    <property type="evidence" value="ECO:0007669"/>
    <property type="project" value="InterPro"/>
</dbReference>
<dbReference type="CDD" id="cd06261">
    <property type="entry name" value="TM_PBP2"/>
    <property type="match status" value="1"/>
</dbReference>
<evidence type="ECO:0000313" key="11">
    <source>
        <dbReference type="Proteomes" id="UP000752292"/>
    </source>
</evidence>
<dbReference type="GO" id="GO:0006865">
    <property type="term" value="P:amino acid transport"/>
    <property type="evidence" value="ECO:0007669"/>
    <property type="project" value="TreeGrafter"/>
</dbReference>
<evidence type="ECO:0000256" key="2">
    <source>
        <dbReference type="ARBA" id="ARBA00010072"/>
    </source>
</evidence>
<organism evidence="10 11">
    <name type="scientific">Tectimicrobiota bacterium</name>
    <dbReference type="NCBI Taxonomy" id="2528274"/>
    <lineage>
        <taxon>Bacteria</taxon>
        <taxon>Pseudomonadati</taxon>
        <taxon>Nitrospinota/Tectimicrobiota group</taxon>
        <taxon>Candidatus Tectimicrobiota</taxon>
    </lineage>
</organism>
<dbReference type="InterPro" id="IPR010065">
    <property type="entry name" value="AA_ABC_transptr_permease_3TM"/>
</dbReference>
<keyword evidence="4" id="KW-1003">Cell membrane</keyword>
<evidence type="ECO:0000256" key="4">
    <source>
        <dbReference type="ARBA" id="ARBA00022475"/>
    </source>
</evidence>
<proteinExistence type="inferred from homology"/>
<keyword evidence="5 8" id="KW-0812">Transmembrane</keyword>
<evidence type="ECO:0000256" key="1">
    <source>
        <dbReference type="ARBA" id="ARBA00004429"/>
    </source>
</evidence>
<evidence type="ECO:0000259" key="9">
    <source>
        <dbReference type="PROSITE" id="PS50928"/>
    </source>
</evidence>
<dbReference type="InterPro" id="IPR035906">
    <property type="entry name" value="MetI-like_sf"/>
</dbReference>
<feature type="transmembrane region" description="Helical" evidence="8">
    <location>
        <begin position="59"/>
        <end position="81"/>
    </location>
</feature>
<keyword evidence="7 8" id="KW-0472">Membrane</keyword>
<accession>A0A933EA50</accession>
<dbReference type="PANTHER" id="PTHR30614">
    <property type="entry name" value="MEMBRANE COMPONENT OF AMINO ACID ABC TRANSPORTER"/>
    <property type="match status" value="1"/>
</dbReference>
<dbReference type="SUPFAM" id="SSF161098">
    <property type="entry name" value="MetI-like"/>
    <property type="match status" value="1"/>
</dbReference>
<dbReference type="GO" id="GO:0022857">
    <property type="term" value="F:transmembrane transporter activity"/>
    <property type="evidence" value="ECO:0007669"/>
    <property type="project" value="InterPro"/>
</dbReference>
<sequence length="238" mass="26240">MNYEFRWSVLWSGQSGAWLLQGLLTTLAISALAWILAVALGILSGALRTVPWRPLRAAAAFYVEFFRNVPLLVWMFFWYFGVPPLLPAAFRGWLFDHGAEFWAGTFALGVYHGARMSEVIRSGIQSIPRTQFEAAYAMGLTTAQVYRLVIVPIALRLVVPPATNESLNLLKNSSVALTISVAELTFQARQIETYTAKAIEALTAGTVIYLALCLLIAGVMGRVERRFAIPGLIVRGDS</sequence>
<keyword evidence="3 8" id="KW-0813">Transport</keyword>
<dbReference type="AlphaFoldDB" id="A0A933EA50"/>
<dbReference type="InterPro" id="IPR000515">
    <property type="entry name" value="MetI-like"/>
</dbReference>
<comment type="similarity">
    <text evidence="2">Belongs to the binding-protein-dependent transport system permease family. HisMQ subfamily.</text>
</comment>
<dbReference type="Gene3D" id="1.10.3720.10">
    <property type="entry name" value="MetI-like"/>
    <property type="match status" value="1"/>
</dbReference>
<dbReference type="NCBIfam" id="TIGR01726">
    <property type="entry name" value="HEQRo_perm_3TM"/>
    <property type="match status" value="1"/>
</dbReference>
<dbReference type="PROSITE" id="PS50928">
    <property type="entry name" value="ABC_TM1"/>
    <property type="match status" value="1"/>
</dbReference>
<feature type="domain" description="ABC transmembrane type-1" evidence="9">
    <location>
        <begin position="23"/>
        <end position="220"/>
    </location>
</feature>
<keyword evidence="6 8" id="KW-1133">Transmembrane helix</keyword>
<dbReference type="InterPro" id="IPR043429">
    <property type="entry name" value="ArtM/GltK/GlnP/TcyL/YhdX-like"/>
</dbReference>
<feature type="transmembrane region" description="Helical" evidence="8">
    <location>
        <begin position="93"/>
        <end position="114"/>
    </location>
</feature>
<dbReference type="Proteomes" id="UP000752292">
    <property type="component" value="Unassembled WGS sequence"/>
</dbReference>
<protein>
    <submittedName>
        <fullName evidence="10">Amino acid ABC transporter permease</fullName>
    </submittedName>
</protein>
<evidence type="ECO:0000256" key="8">
    <source>
        <dbReference type="RuleBase" id="RU363032"/>
    </source>
</evidence>
<gene>
    <name evidence="10" type="ORF">HY618_04235</name>
</gene>
<feature type="transmembrane region" description="Helical" evidence="8">
    <location>
        <begin position="201"/>
        <end position="220"/>
    </location>
</feature>
<dbReference type="EMBL" id="JACQRX010000187">
    <property type="protein sequence ID" value="MBI4251649.1"/>
    <property type="molecule type" value="Genomic_DNA"/>
</dbReference>
<comment type="caution">
    <text evidence="10">The sequence shown here is derived from an EMBL/GenBank/DDBJ whole genome shotgun (WGS) entry which is preliminary data.</text>
</comment>
<evidence type="ECO:0000256" key="6">
    <source>
        <dbReference type="ARBA" id="ARBA00022989"/>
    </source>
</evidence>
<feature type="transmembrane region" description="Helical" evidence="8">
    <location>
        <begin position="20"/>
        <end position="47"/>
    </location>
</feature>
<dbReference type="Pfam" id="PF00528">
    <property type="entry name" value="BPD_transp_1"/>
    <property type="match status" value="1"/>
</dbReference>
<name>A0A933EA50_UNCTE</name>
<evidence type="ECO:0000256" key="5">
    <source>
        <dbReference type="ARBA" id="ARBA00022692"/>
    </source>
</evidence>
<reference evidence="10" key="1">
    <citation type="submission" date="2020-07" db="EMBL/GenBank/DDBJ databases">
        <title>Huge and variable diversity of episymbiotic CPR bacteria and DPANN archaea in groundwater ecosystems.</title>
        <authorList>
            <person name="He C.Y."/>
            <person name="Keren R."/>
            <person name="Whittaker M."/>
            <person name="Farag I.F."/>
            <person name="Doudna J."/>
            <person name="Cate J.H.D."/>
            <person name="Banfield J.F."/>
        </authorList>
    </citation>
    <scope>NUCLEOTIDE SEQUENCE</scope>
    <source>
        <strain evidence="10">NC_groundwater_1370_Ag_S-0.2um_69_93</strain>
    </source>
</reference>
<evidence type="ECO:0000256" key="3">
    <source>
        <dbReference type="ARBA" id="ARBA00022448"/>
    </source>
</evidence>
<comment type="subcellular location">
    <subcellularLocation>
        <location evidence="1">Cell inner membrane</location>
        <topology evidence="1">Multi-pass membrane protein</topology>
    </subcellularLocation>
    <subcellularLocation>
        <location evidence="8">Cell membrane</location>
        <topology evidence="8">Multi-pass membrane protein</topology>
    </subcellularLocation>
</comment>
<evidence type="ECO:0000313" key="10">
    <source>
        <dbReference type="EMBL" id="MBI4251649.1"/>
    </source>
</evidence>
<evidence type="ECO:0000256" key="7">
    <source>
        <dbReference type="ARBA" id="ARBA00023136"/>
    </source>
</evidence>
<dbReference type="PANTHER" id="PTHR30614:SF42">
    <property type="entry name" value="GLUTAMATE_ASPARTATE IMPORT PERMEASE PROTEIN GLTJ"/>
    <property type="match status" value="1"/>
</dbReference>